<dbReference type="Gene3D" id="1.20.1280.290">
    <property type="match status" value="2"/>
</dbReference>
<sequence length="513" mass="56161">MLGVDSLSDFLGYTSIACWLGAQFPQVLENIRLQSVDGLALPFLVNWLLGDLSNLVGCLLTHQLPFQTYLAVYFCFVDLTLFSQYFYYASGKPSGYLPIRARATSITARRLSIERAPARYRTLSNVAAHVAVAAARAAEQEEQMRWHSTALDREEPEVGDDEVDEQALARLAESFHSEHGPSNHRKTISWSTERRAGSLGRSRASTISPAGPRLHHTLHMTSPTVNTEEVDFSNRGRSVSRPSLDENAGNWPSSQRRNSRASRKGAGMVFLGVWALFGVGTLAGSGRGLPSSSGLRLGKVFAGDDYAIPGFTRPIPPVVVKPPLAHVMPIIEVPSTPVTLLHKNTRKTEPPPPPLPDEPALPTDYIIGRISAWLCTTLYLTSRLPQIWKNFARKSVEGLSMYLFVFAFLGNFFYVASILTSPKLDLPPPVSAAFIRESIPYLLGSGGTLMFDVTIVTQSFIYRPKAHVRGRRISRTLNEEEAGLLSAGATGAGDPSTPSRRRVPTTDASIATE</sequence>
<comment type="subcellular location">
    <subcellularLocation>
        <location evidence="1">Membrane</location>
        <topology evidence="1">Multi-pass membrane protein</topology>
    </subcellularLocation>
</comment>
<feature type="region of interest" description="Disordered" evidence="5">
    <location>
        <begin position="174"/>
        <end position="262"/>
    </location>
</feature>
<evidence type="ECO:0000256" key="6">
    <source>
        <dbReference type="SAM" id="Phobius"/>
    </source>
</evidence>
<evidence type="ECO:0000256" key="3">
    <source>
        <dbReference type="ARBA" id="ARBA00022989"/>
    </source>
</evidence>
<keyword evidence="8" id="KW-1185">Reference proteome</keyword>
<protein>
    <submittedName>
        <fullName evidence="7">Uncharacterized protein</fullName>
    </submittedName>
</protein>
<name>A0ABP1D9W0_9APHY</name>
<dbReference type="InterPro" id="IPR006603">
    <property type="entry name" value="PQ-loop_rpt"/>
</dbReference>
<proteinExistence type="predicted"/>
<dbReference type="EMBL" id="OZ037946">
    <property type="protein sequence ID" value="CAL1704642.1"/>
    <property type="molecule type" value="Genomic_DNA"/>
</dbReference>
<evidence type="ECO:0000256" key="2">
    <source>
        <dbReference type="ARBA" id="ARBA00022692"/>
    </source>
</evidence>
<dbReference type="SMART" id="SM00679">
    <property type="entry name" value="CTNS"/>
    <property type="match status" value="2"/>
</dbReference>
<feature type="transmembrane region" description="Helical" evidence="6">
    <location>
        <begin position="265"/>
        <end position="283"/>
    </location>
</feature>
<dbReference type="InterPro" id="IPR051415">
    <property type="entry name" value="LAAT-1"/>
</dbReference>
<evidence type="ECO:0000256" key="4">
    <source>
        <dbReference type="ARBA" id="ARBA00023136"/>
    </source>
</evidence>
<evidence type="ECO:0000256" key="5">
    <source>
        <dbReference type="SAM" id="MobiDB-lite"/>
    </source>
</evidence>
<keyword evidence="4 6" id="KW-0472">Membrane</keyword>
<dbReference type="Proteomes" id="UP001497453">
    <property type="component" value="Chromosome 3"/>
</dbReference>
<reference evidence="8" key="1">
    <citation type="submission" date="2024-04" db="EMBL/GenBank/DDBJ databases">
        <authorList>
            <person name="Shaw F."/>
            <person name="Minotto A."/>
        </authorList>
    </citation>
    <scope>NUCLEOTIDE SEQUENCE [LARGE SCALE GENOMIC DNA]</scope>
</reference>
<evidence type="ECO:0000313" key="7">
    <source>
        <dbReference type="EMBL" id="CAL1704642.1"/>
    </source>
</evidence>
<accession>A0ABP1D9W0</accession>
<feature type="transmembrane region" description="Helical" evidence="6">
    <location>
        <begin position="360"/>
        <end position="380"/>
    </location>
</feature>
<feature type="region of interest" description="Disordered" evidence="5">
    <location>
        <begin position="484"/>
        <end position="513"/>
    </location>
</feature>
<dbReference type="PANTHER" id="PTHR16201:SF34">
    <property type="entry name" value="LYSOSOMAL AMINO ACID TRANSPORTER 1"/>
    <property type="match status" value="1"/>
</dbReference>
<evidence type="ECO:0000256" key="1">
    <source>
        <dbReference type="ARBA" id="ARBA00004141"/>
    </source>
</evidence>
<keyword evidence="2 6" id="KW-0812">Transmembrane</keyword>
<feature type="transmembrane region" description="Helical" evidence="6">
    <location>
        <begin position="401"/>
        <end position="419"/>
    </location>
</feature>
<evidence type="ECO:0000313" key="8">
    <source>
        <dbReference type="Proteomes" id="UP001497453"/>
    </source>
</evidence>
<feature type="transmembrane region" description="Helical" evidence="6">
    <location>
        <begin position="69"/>
        <end position="88"/>
    </location>
</feature>
<dbReference type="Pfam" id="PF04193">
    <property type="entry name" value="PQ-loop"/>
    <property type="match status" value="2"/>
</dbReference>
<feature type="compositionally biased region" description="Low complexity" evidence="5">
    <location>
        <begin position="484"/>
        <end position="493"/>
    </location>
</feature>
<keyword evidence="3 6" id="KW-1133">Transmembrane helix</keyword>
<gene>
    <name evidence="7" type="ORF">GFSPODELE1_LOCUS5081</name>
</gene>
<organism evidence="7 8">
    <name type="scientific">Somion occarium</name>
    <dbReference type="NCBI Taxonomy" id="3059160"/>
    <lineage>
        <taxon>Eukaryota</taxon>
        <taxon>Fungi</taxon>
        <taxon>Dikarya</taxon>
        <taxon>Basidiomycota</taxon>
        <taxon>Agaricomycotina</taxon>
        <taxon>Agaricomycetes</taxon>
        <taxon>Polyporales</taxon>
        <taxon>Cerrenaceae</taxon>
        <taxon>Somion</taxon>
    </lineage>
</organism>
<dbReference type="PANTHER" id="PTHR16201">
    <property type="entry name" value="SEVEN TRANSMEMBRANE PROTEIN 1-RELATED"/>
    <property type="match status" value="1"/>
</dbReference>
<feature type="transmembrane region" description="Helical" evidence="6">
    <location>
        <begin position="439"/>
        <end position="462"/>
    </location>
</feature>